<dbReference type="Gramene" id="OGLUM02G35710.1">
    <property type="protein sequence ID" value="OGLUM02G35710.1"/>
    <property type="gene ID" value="OGLUM02G35710"/>
</dbReference>
<sequence length="100" mass="11205">MQAWADAIDISTNAFRDFSPNNFQTKMQQMDFRNDPISRLYESSGRENSAKILLDSSIKVNGRANAALETMAKAERGGMAWVRVRLVHAKIVSLIEIGTM</sequence>
<dbReference type="HOGENOM" id="CLU_2593888_0_0_1"/>
<evidence type="ECO:0000313" key="2">
    <source>
        <dbReference type="Proteomes" id="UP000026961"/>
    </source>
</evidence>
<name>A0A0D9YZ54_9ORYZ</name>
<dbReference type="Proteomes" id="UP000026961">
    <property type="component" value="Chromosome 2"/>
</dbReference>
<organism evidence="1">
    <name type="scientific">Oryza glumipatula</name>
    <dbReference type="NCBI Taxonomy" id="40148"/>
    <lineage>
        <taxon>Eukaryota</taxon>
        <taxon>Viridiplantae</taxon>
        <taxon>Streptophyta</taxon>
        <taxon>Embryophyta</taxon>
        <taxon>Tracheophyta</taxon>
        <taxon>Spermatophyta</taxon>
        <taxon>Magnoliopsida</taxon>
        <taxon>Liliopsida</taxon>
        <taxon>Poales</taxon>
        <taxon>Poaceae</taxon>
        <taxon>BOP clade</taxon>
        <taxon>Oryzoideae</taxon>
        <taxon>Oryzeae</taxon>
        <taxon>Oryzinae</taxon>
        <taxon>Oryza</taxon>
    </lineage>
</organism>
<dbReference type="AlphaFoldDB" id="A0A0D9YZ54"/>
<proteinExistence type="predicted"/>
<keyword evidence="2" id="KW-1185">Reference proteome</keyword>
<reference evidence="1" key="2">
    <citation type="submission" date="2018-05" db="EMBL/GenBank/DDBJ databases">
        <title>OgluRS3 (Oryza glumaepatula Reference Sequence Version 3).</title>
        <authorList>
            <person name="Zhang J."/>
            <person name="Kudrna D."/>
            <person name="Lee S."/>
            <person name="Talag J."/>
            <person name="Welchert J."/>
            <person name="Wing R.A."/>
        </authorList>
    </citation>
    <scope>NUCLEOTIDE SEQUENCE [LARGE SCALE GENOMIC DNA]</scope>
</reference>
<accession>A0A0D9YZ54</accession>
<evidence type="ECO:0000313" key="1">
    <source>
        <dbReference type="EnsemblPlants" id="OGLUM02G35710.1"/>
    </source>
</evidence>
<dbReference type="EnsemblPlants" id="OGLUM02G35710.1">
    <property type="protein sequence ID" value="OGLUM02G35710.1"/>
    <property type="gene ID" value="OGLUM02G35710"/>
</dbReference>
<protein>
    <submittedName>
        <fullName evidence="1">Uncharacterized protein</fullName>
    </submittedName>
</protein>
<reference evidence="1" key="1">
    <citation type="submission" date="2015-04" db="UniProtKB">
        <authorList>
            <consortium name="EnsemblPlants"/>
        </authorList>
    </citation>
    <scope>IDENTIFICATION</scope>
</reference>